<dbReference type="InterPro" id="IPR039859">
    <property type="entry name" value="PFA4/ZDH16/20/ERF2-like"/>
</dbReference>
<evidence type="ECO:0000256" key="9">
    <source>
        <dbReference type="SAM" id="MobiDB-lite"/>
    </source>
</evidence>
<dbReference type="PANTHER" id="PTHR22883">
    <property type="entry name" value="ZINC FINGER DHHC DOMAIN CONTAINING PROTEIN"/>
    <property type="match status" value="1"/>
</dbReference>
<comment type="subcellular location">
    <subcellularLocation>
        <location evidence="1">Membrane</location>
        <topology evidence="1">Multi-pass membrane protein</topology>
    </subcellularLocation>
</comment>
<accession>A0A804JYT0</accession>
<dbReference type="GO" id="GO:0006612">
    <property type="term" value="P:protein targeting to membrane"/>
    <property type="evidence" value="ECO:0000318"/>
    <property type="project" value="GO_Central"/>
</dbReference>
<feature type="transmembrane region" description="Helical" evidence="8">
    <location>
        <begin position="211"/>
        <end position="232"/>
    </location>
</feature>
<dbReference type="InParanoid" id="A0A804JYT0"/>
<dbReference type="GO" id="GO:0019706">
    <property type="term" value="F:protein-cysteine S-palmitoyltransferase activity"/>
    <property type="evidence" value="ECO:0000318"/>
    <property type="project" value="GO_Central"/>
</dbReference>
<dbReference type="OMA" id="FESEEMF"/>
<feature type="compositionally biased region" description="Basic and acidic residues" evidence="9">
    <location>
        <begin position="416"/>
        <end position="433"/>
    </location>
</feature>
<comment type="domain">
    <text evidence="8">The DHHC domain is required for palmitoyltransferase activity.</text>
</comment>
<feature type="transmembrane region" description="Helical" evidence="8">
    <location>
        <begin position="38"/>
        <end position="61"/>
    </location>
</feature>
<dbReference type="AlphaFoldDB" id="A0A804JYT0"/>
<evidence type="ECO:0000259" key="10">
    <source>
        <dbReference type="Pfam" id="PF01529"/>
    </source>
</evidence>
<evidence type="ECO:0000256" key="7">
    <source>
        <dbReference type="ARBA" id="ARBA00023315"/>
    </source>
</evidence>
<evidence type="ECO:0000256" key="3">
    <source>
        <dbReference type="ARBA" id="ARBA00022679"/>
    </source>
</evidence>
<proteinExistence type="inferred from homology"/>
<comment type="catalytic activity">
    <reaction evidence="8">
        <text>L-cysteinyl-[protein] + hexadecanoyl-CoA = S-hexadecanoyl-L-cysteinyl-[protein] + CoA</text>
        <dbReference type="Rhea" id="RHEA:36683"/>
        <dbReference type="Rhea" id="RHEA-COMP:10131"/>
        <dbReference type="Rhea" id="RHEA-COMP:11032"/>
        <dbReference type="ChEBI" id="CHEBI:29950"/>
        <dbReference type="ChEBI" id="CHEBI:57287"/>
        <dbReference type="ChEBI" id="CHEBI:57379"/>
        <dbReference type="ChEBI" id="CHEBI:74151"/>
        <dbReference type="EC" id="2.3.1.225"/>
    </reaction>
</comment>
<sequence>MATPAQQANSRRLYQVWKGNNRFFCGGRLIFGPDVASLLLSTLLIVGPAITFCCQIIIKLHEDEKSDESPDRPILWLSILMVAFFVTISVSNISDLPSAIQDLVFLFMTSSIDPGIVPRNTGPPGTDESVNVNTPSMEWIDGRTPQLQLPRARTKDEIVNGFAVKVKYCETCMLYRPPRASHCSVCNNCVHKFDHHCPWIGQCIGQRNYRFFFFFISTSTFLCIYVFTFSWLNIITEMNHHQYTIWKAMKCEILSPMLIVYTFIVVWFVGGLTVFHFYLICTNQTTNENFRWRYDKKHNPYDKGFLRNFGDVFLSEIPPSMHDFRSWVTEETIQVEFYTPNIDADVISPTENIDIEISTEPAIDDNLSVPSIQQNFDCSSNDALDPSVHPVTQNPSFHAPTHSMESYDGENGMPTDETKGEDVGGPVKDESVTKHSCSNMVVTPVEDVDMRST</sequence>
<evidence type="ECO:0000256" key="6">
    <source>
        <dbReference type="ARBA" id="ARBA00023136"/>
    </source>
</evidence>
<evidence type="ECO:0000313" key="11">
    <source>
        <dbReference type="EMBL" id="CAG1857496.1"/>
    </source>
</evidence>
<keyword evidence="7 8" id="KW-0012">Acyltransferase</keyword>
<reference evidence="11" key="1">
    <citation type="submission" date="2021-03" db="EMBL/GenBank/DDBJ databases">
        <authorList>
            <consortium name="Genoscope - CEA"/>
            <person name="William W."/>
        </authorList>
    </citation>
    <scope>NUCLEOTIDE SEQUENCE</scope>
    <source>
        <strain evidence="11">Doubled-haploid Pahang</strain>
    </source>
</reference>
<dbReference type="InterPro" id="IPR001594">
    <property type="entry name" value="Palmitoyltrfase_DHHC"/>
</dbReference>
<dbReference type="GO" id="GO:0005794">
    <property type="term" value="C:Golgi apparatus"/>
    <property type="evidence" value="ECO:0000318"/>
    <property type="project" value="GO_Central"/>
</dbReference>
<gene>
    <name evidence="11" type="ORF">GSMUA_31420.1</name>
</gene>
<feature type="region of interest" description="Disordered" evidence="9">
    <location>
        <begin position="379"/>
        <end position="453"/>
    </location>
</feature>
<keyword evidence="13" id="KW-1185">Reference proteome</keyword>
<keyword evidence="3 8" id="KW-0808">Transferase</keyword>
<dbReference type="Proteomes" id="UP000012960">
    <property type="component" value="Unplaced"/>
</dbReference>
<dbReference type="EnsemblPlants" id="Ma07_t23050.1">
    <property type="protein sequence ID" value="Ma07_p23050.1"/>
    <property type="gene ID" value="Ma07_g23050"/>
</dbReference>
<evidence type="ECO:0000256" key="5">
    <source>
        <dbReference type="ARBA" id="ARBA00022989"/>
    </source>
</evidence>
<dbReference type="GO" id="GO:0016020">
    <property type="term" value="C:membrane"/>
    <property type="evidence" value="ECO:0007669"/>
    <property type="project" value="UniProtKB-SubCell"/>
</dbReference>
<dbReference type="EC" id="2.3.1.225" evidence="8"/>
<keyword evidence="6 8" id="KW-0472">Membrane</keyword>
<evidence type="ECO:0000256" key="8">
    <source>
        <dbReference type="RuleBase" id="RU079119"/>
    </source>
</evidence>
<keyword evidence="4 8" id="KW-0812">Transmembrane</keyword>
<feature type="transmembrane region" description="Helical" evidence="8">
    <location>
        <begin position="73"/>
        <end position="93"/>
    </location>
</feature>
<dbReference type="PANTHER" id="PTHR22883:SF320">
    <property type="entry name" value="S-ACYLTRANSFERASE"/>
    <property type="match status" value="1"/>
</dbReference>
<dbReference type="PROSITE" id="PS50216">
    <property type="entry name" value="DHHC"/>
    <property type="match status" value="1"/>
</dbReference>
<reference evidence="12" key="2">
    <citation type="submission" date="2021-05" db="UniProtKB">
        <authorList>
            <consortium name="EnsemblPlants"/>
        </authorList>
    </citation>
    <scope>IDENTIFICATION</scope>
    <source>
        <strain evidence="12">subsp. malaccensis</strain>
    </source>
</reference>
<dbReference type="EMBL" id="HG996473">
    <property type="protein sequence ID" value="CAG1857496.1"/>
    <property type="molecule type" value="Genomic_DNA"/>
</dbReference>
<name>A0A804JYT0_MUSAM</name>
<evidence type="ECO:0000256" key="2">
    <source>
        <dbReference type="ARBA" id="ARBA00008574"/>
    </source>
</evidence>
<evidence type="ECO:0000256" key="4">
    <source>
        <dbReference type="ARBA" id="ARBA00022692"/>
    </source>
</evidence>
<feature type="domain" description="Palmitoyltransferase DHHC" evidence="10">
    <location>
        <begin position="167"/>
        <end position="292"/>
    </location>
</feature>
<comment type="similarity">
    <text evidence="2 8">Belongs to the DHHC palmitoyltransferase family.</text>
</comment>
<evidence type="ECO:0000313" key="13">
    <source>
        <dbReference type="Proteomes" id="UP000012960"/>
    </source>
</evidence>
<protein>
    <recommendedName>
        <fullName evidence="8">S-acyltransferase</fullName>
        <ecNumber evidence="8">2.3.1.225</ecNumber>
    </recommendedName>
    <alternativeName>
        <fullName evidence="8">Palmitoyltransferase</fullName>
    </alternativeName>
</protein>
<organism evidence="12 13">
    <name type="scientific">Musa acuminata subsp. malaccensis</name>
    <name type="common">Wild banana</name>
    <name type="synonym">Musa malaccensis</name>
    <dbReference type="NCBI Taxonomy" id="214687"/>
    <lineage>
        <taxon>Eukaryota</taxon>
        <taxon>Viridiplantae</taxon>
        <taxon>Streptophyta</taxon>
        <taxon>Embryophyta</taxon>
        <taxon>Tracheophyta</taxon>
        <taxon>Spermatophyta</taxon>
        <taxon>Magnoliopsida</taxon>
        <taxon>Liliopsida</taxon>
        <taxon>Zingiberales</taxon>
        <taxon>Musaceae</taxon>
        <taxon>Musa</taxon>
    </lineage>
</organism>
<evidence type="ECO:0000256" key="1">
    <source>
        <dbReference type="ARBA" id="ARBA00004141"/>
    </source>
</evidence>
<dbReference type="Gramene" id="Ma07_t23050.1">
    <property type="protein sequence ID" value="Ma07_p23050.1"/>
    <property type="gene ID" value="Ma07_g23050"/>
</dbReference>
<evidence type="ECO:0000313" key="12">
    <source>
        <dbReference type="EnsemblPlants" id="Ma07_p23050.1"/>
    </source>
</evidence>
<keyword evidence="5 8" id="KW-1133">Transmembrane helix</keyword>
<feature type="transmembrane region" description="Helical" evidence="8">
    <location>
        <begin position="253"/>
        <end position="279"/>
    </location>
</feature>
<dbReference type="FunCoup" id="A0A804JYT0">
    <property type="interactions" value="2572"/>
</dbReference>
<dbReference type="Pfam" id="PF01529">
    <property type="entry name" value="DHHC"/>
    <property type="match status" value="1"/>
</dbReference>
<dbReference type="GO" id="GO:0005783">
    <property type="term" value="C:endoplasmic reticulum"/>
    <property type="evidence" value="ECO:0000318"/>
    <property type="project" value="GO_Central"/>
</dbReference>